<dbReference type="SUPFAM" id="SSF47473">
    <property type="entry name" value="EF-hand"/>
    <property type="match status" value="1"/>
</dbReference>
<dbReference type="CDD" id="cd00051">
    <property type="entry name" value="EFh"/>
    <property type="match status" value="1"/>
</dbReference>
<reference evidence="5" key="1">
    <citation type="submission" date="2020-10" db="EMBL/GenBank/DDBJ databases">
        <title>Unveiling of a novel bifunctional photoreceptor, Dualchrome1, isolated from a cosmopolitan green alga.</title>
        <authorList>
            <person name="Suzuki S."/>
            <person name="Kawachi M."/>
        </authorList>
    </citation>
    <scope>NUCLEOTIDE SEQUENCE</scope>
    <source>
        <strain evidence="5">NIES 2893</strain>
    </source>
</reference>
<comment type="caution">
    <text evidence="5">The sequence shown here is derived from an EMBL/GenBank/DDBJ whole genome shotgun (WGS) entry which is preliminary data.</text>
</comment>
<dbReference type="InterPro" id="IPR002048">
    <property type="entry name" value="EF_hand_dom"/>
</dbReference>
<dbReference type="GO" id="GO:0005509">
    <property type="term" value="F:calcium ion binding"/>
    <property type="evidence" value="ECO:0007669"/>
    <property type="project" value="InterPro"/>
</dbReference>
<feature type="compositionally biased region" description="Low complexity" evidence="3">
    <location>
        <begin position="36"/>
        <end position="60"/>
    </location>
</feature>
<name>A0A830HD04_9CHLO</name>
<protein>
    <recommendedName>
        <fullName evidence="4">EF-hand domain-containing protein</fullName>
    </recommendedName>
</protein>
<gene>
    <name evidence="5" type="ORF">PPROV_000313700</name>
</gene>
<keyword evidence="2" id="KW-0106">Calcium</keyword>
<evidence type="ECO:0000313" key="5">
    <source>
        <dbReference type="EMBL" id="GHP04383.1"/>
    </source>
</evidence>
<dbReference type="EMBL" id="BNJQ01000007">
    <property type="protein sequence ID" value="GHP04383.1"/>
    <property type="molecule type" value="Genomic_DNA"/>
</dbReference>
<evidence type="ECO:0000256" key="2">
    <source>
        <dbReference type="ARBA" id="ARBA00022837"/>
    </source>
</evidence>
<dbReference type="OrthoDB" id="26525at2759"/>
<dbReference type="SMART" id="SM00054">
    <property type="entry name" value="EFh"/>
    <property type="match status" value="2"/>
</dbReference>
<dbReference type="InterPro" id="IPR011992">
    <property type="entry name" value="EF-hand-dom_pair"/>
</dbReference>
<evidence type="ECO:0000256" key="3">
    <source>
        <dbReference type="SAM" id="MobiDB-lite"/>
    </source>
</evidence>
<dbReference type="Pfam" id="PF13499">
    <property type="entry name" value="EF-hand_7"/>
    <property type="match status" value="1"/>
</dbReference>
<dbReference type="Gene3D" id="1.10.238.10">
    <property type="entry name" value="EF-hand"/>
    <property type="match status" value="1"/>
</dbReference>
<dbReference type="AlphaFoldDB" id="A0A830HD04"/>
<keyword evidence="1" id="KW-0677">Repeat</keyword>
<evidence type="ECO:0000313" key="6">
    <source>
        <dbReference type="Proteomes" id="UP000660262"/>
    </source>
</evidence>
<dbReference type="InterPro" id="IPR050145">
    <property type="entry name" value="Centrin_CML-like"/>
</dbReference>
<dbReference type="InterPro" id="IPR018247">
    <property type="entry name" value="EF_Hand_1_Ca_BS"/>
</dbReference>
<evidence type="ECO:0000259" key="4">
    <source>
        <dbReference type="PROSITE" id="PS50222"/>
    </source>
</evidence>
<proteinExistence type="predicted"/>
<evidence type="ECO:0000256" key="1">
    <source>
        <dbReference type="ARBA" id="ARBA00022737"/>
    </source>
</evidence>
<keyword evidence="6" id="KW-1185">Reference proteome</keyword>
<dbReference type="PROSITE" id="PS50222">
    <property type="entry name" value="EF_HAND_2"/>
    <property type="match status" value="2"/>
</dbReference>
<accession>A0A830HD04</accession>
<feature type="domain" description="EF-hand" evidence="4">
    <location>
        <begin position="142"/>
        <end position="177"/>
    </location>
</feature>
<dbReference type="Proteomes" id="UP000660262">
    <property type="component" value="Unassembled WGS sequence"/>
</dbReference>
<organism evidence="5 6">
    <name type="scientific">Pycnococcus provasolii</name>
    <dbReference type="NCBI Taxonomy" id="41880"/>
    <lineage>
        <taxon>Eukaryota</taxon>
        <taxon>Viridiplantae</taxon>
        <taxon>Chlorophyta</taxon>
        <taxon>Pseudoscourfieldiophyceae</taxon>
        <taxon>Pseudoscourfieldiales</taxon>
        <taxon>Pycnococcaceae</taxon>
        <taxon>Pycnococcus</taxon>
    </lineage>
</organism>
<feature type="domain" description="EF-hand" evidence="4">
    <location>
        <begin position="180"/>
        <end position="215"/>
    </location>
</feature>
<feature type="region of interest" description="Disordered" evidence="3">
    <location>
        <begin position="1"/>
        <end position="60"/>
    </location>
</feature>
<dbReference type="PANTHER" id="PTHR23050">
    <property type="entry name" value="CALCIUM BINDING PROTEIN"/>
    <property type="match status" value="1"/>
</dbReference>
<dbReference type="PROSITE" id="PS00018">
    <property type="entry name" value="EF_HAND_1"/>
    <property type="match status" value="1"/>
</dbReference>
<sequence>MADDADTSTPTGVETDSEDTAAETAADAPEGGGSAADGSAAEGTSGEGQDTAAPTAAPPAQQDDAAFYGLTNRDIEHAFMLLNGPRGDTIRRKDFKYFANLFFPDISPKDLKALVGNEFTQEKMKKLLSHEDSAATGAVPPDNFDPVAEAFRLLDVDGTGEISAERMKTVFEAIPGVGELADEDLQVIMQMADANGDGKLSFEDFRDMCDQPITEESYLK</sequence>